<evidence type="ECO:0000313" key="2">
    <source>
        <dbReference type="EMBL" id="KAF6150806.1"/>
    </source>
</evidence>
<keyword evidence="3" id="KW-1185">Reference proteome</keyword>
<protein>
    <submittedName>
        <fullName evidence="2">Uncharacterized protein</fullName>
    </submittedName>
</protein>
<evidence type="ECO:0000256" key="1">
    <source>
        <dbReference type="SAM" id="Phobius"/>
    </source>
</evidence>
<dbReference type="AlphaFoldDB" id="A0A7J7M7G2"/>
<keyword evidence="1" id="KW-0472">Membrane</keyword>
<accession>A0A7J7M7G2</accession>
<evidence type="ECO:0000313" key="3">
    <source>
        <dbReference type="Proteomes" id="UP000541444"/>
    </source>
</evidence>
<keyword evidence="1" id="KW-1133">Transmembrane helix</keyword>
<organism evidence="2 3">
    <name type="scientific">Kingdonia uniflora</name>
    <dbReference type="NCBI Taxonomy" id="39325"/>
    <lineage>
        <taxon>Eukaryota</taxon>
        <taxon>Viridiplantae</taxon>
        <taxon>Streptophyta</taxon>
        <taxon>Embryophyta</taxon>
        <taxon>Tracheophyta</taxon>
        <taxon>Spermatophyta</taxon>
        <taxon>Magnoliopsida</taxon>
        <taxon>Ranunculales</taxon>
        <taxon>Circaeasteraceae</taxon>
        <taxon>Kingdonia</taxon>
    </lineage>
</organism>
<sequence length="141" mass="15313">MHAEALGRLKFSFEYSSRFAAQKNTGLWILLCGQADLFFSSINYYARKNRCSKEQCSSDEMESRFSSIYSWSIEPYGSKYSQSSTINQNKVLIKAFLVLVVPVVAILIAHDAAPAAIPTASCVSGSTHIAAPLAGHATAIA</sequence>
<keyword evidence="1" id="KW-0812">Transmembrane</keyword>
<name>A0A7J7M7G2_9MAGN</name>
<dbReference type="EMBL" id="JACGCM010001726">
    <property type="protein sequence ID" value="KAF6150806.1"/>
    <property type="molecule type" value="Genomic_DNA"/>
</dbReference>
<feature type="transmembrane region" description="Helical" evidence="1">
    <location>
        <begin position="91"/>
        <end position="109"/>
    </location>
</feature>
<reference evidence="2 3" key="1">
    <citation type="journal article" date="2020" name="IScience">
        <title>Genome Sequencing of the Endangered Kingdonia uniflora (Circaeasteraceae, Ranunculales) Reveals Potential Mechanisms of Evolutionary Specialization.</title>
        <authorList>
            <person name="Sun Y."/>
            <person name="Deng T."/>
            <person name="Zhang A."/>
            <person name="Moore M.J."/>
            <person name="Landis J.B."/>
            <person name="Lin N."/>
            <person name="Zhang H."/>
            <person name="Zhang X."/>
            <person name="Huang J."/>
            <person name="Zhang X."/>
            <person name="Sun H."/>
            <person name="Wang H."/>
        </authorList>
    </citation>
    <scope>NUCLEOTIDE SEQUENCE [LARGE SCALE GENOMIC DNA]</scope>
    <source>
        <strain evidence="2">TB1705</strain>
        <tissue evidence="2">Leaf</tissue>
    </source>
</reference>
<proteinExistence type="predicted"/>
<dbReference type="Proteomes" id="UP000541444">
    <property type="component" value="Unassembled WGS sequence"/>
</dbReference>
<comment type="caution">
    <text evidence="2">The sequence shown here is derived from an EMBL/GenBank/DDBJ whole genome shotgun (WGS) entry which is preliminary data.</text>
</comment>
<gene>
    <name evidence="2" type="ORF">GIB67_020889</name>
</gene>